<reference evidence="6 7" key="1">
    <citation type="submission" date="2014-06" db="EMBL/GenBank/DDBJ databases">
        <authorList>
            <person name="Swart Estienne"/>
        </authorList>
    </citation>
    <scope>NUCLEOTIDE SEQUENCE [LARGE SCALE GENOMIC DNA]</scope>
    <source>
        <strain evidence="6 7">130c</strain>
    </source>
</reference>
<dbReference type="SMART" id="SM00176">
    <property type="entry name" value="RAN"/>
    <property type="match status" value="1"/>
</dbReference>
<organism evidence="6 7">
    <name type="scientific">Stylonychia lemnae</name>
    <name type="common">Ciliate</name>
    <dbReference type="NCBI Taxonomy" id="5949"/>
    <lineage>
        <taxon>Eukaryota</taxon>
        <taxon>Sar</taxon>
        <taxon>Alveolata</taxon>
        <taxon>Ciliophora</taxon>
        <taxon>Intramacronucleata</taxon>
        <taxon>Spirotrichea</taxon>
        <taxon>Stichotrichia</taxon>
        <taxon>Sporadotrichida</taxon>
        <taxon>Oxytrichidae</taxon>
        <taxon>Stylonychinae</taxon>
        <taxon>Stylonychia</taxon>
    </lineage>
</organism>
<dbReference type="PROSITE" id="PS51420">
    <property type="entry name" value="RHO"/>
    <property type="match status" value="1"/>
</dbReference>
<dbReference type="InterPro" id="IPR005225">
    <property type="entry name" value="Small_GTP-bd"/>
</dbReference>
<dbReference type="SMART" id="SM00174">
    <property type="entry name" value="RHO"/>
    <property type="match status" value="1"/>
</dbReference>
<keyword evidence="4" id="KW-0472">Membrane</keyword>
<dbReference type="GO" id="GO:0012505">
    <property type="term" value="C:endomembrane system"/>
    <property type="evidence" value="ECO:0007669"/>
    <property type="project" value="UniProtKB-SubCell"/>
</dbReference>
<dbReference type="InterPro" id="IPR001806">
    <property type="entry name" value="Small_GTPase"/>
</dbReference>
<dbReference type="GO" id="GO:0005525">
    <property type="term" value="F:GTP binding"/>
    <property type="evidence" value="ECO:0007669"/>
    <property type="project" value="InterPro"/>
</dbReference>
<dbReference type="SMART" id="SM00173">
    <property type="entry name" value="RAS"/>
    <property type="match status" value="1"/>
</dbReference>
<keyword evidence="3" id="KW-0547">Nucleotide-binding</keyword>
<proteinExistence type="inferred from homology"/>
<evidence type="ECO:0000256" key="2">
    <source>
        <dbReference type="ARBA" id="ARBA00006270"/>
    </source>
</evidence>
<dbReference type="OrthoDB" id="9989112at2759"/>
<evidence type="ECO:0000256" key="1">
    <source>
        <dbReference type="ARBA" id="ARBA00004308"/>
    </source>
</evidence>
<evidence type="ECO:0000313" key="7">
    <source>
        <dbReference type="Proteomes" id="UP000039865"/>
    </source>
</evidence>
<evidence type="ECO:0000313" key="6">
    <source>
        <dbReference type="EMBL" id="CDW74541.1"/>
    </source>
</evidence>
<dbReference type="AlphaFoldDB" id="A0A077ZXA0"/>
<comment type="subcellular location">
    <subcellularLocation>
        <location evidence="1">Endomembrane system</location>
    </subcellularLocation>
</comment>
<dbReference type="Pfam" id="PF00071">
    <property type="entry name" value="Ras"/>
    <property type="match status" value="1"/>
</dbReference>
<dbReference type="EMBL" id="CCKQ01003426">
    <property type="protein sequence ID" value="CDW74541.1"/>
    <property type="molecule type" value="Genomic_DNA"/>
</dbReference>
<dbReference type="SUPFAM" id="SSF52540">
    <property type="entry name" value="P-loop containing nucleoside triphosphate hydrolases"/>
    <property type="match status" value="1"/>
</dbReference>
<sequence>MREQLIAKLGQMPYEILQSKSISYQDFLFKLIIIGDSAVGKSCLLHRLTTNEFMEDHEVTVGVEFGTLLVKLESQVFKLQIWDTAGQESFKSITKIFYRGAHCIFFAYDITRQETFNNLRHWYEEVMAQSEPDIIMFLVGNQKDREANREVSKEKAEQFRQEKGIHFFFETSAKSGENVENIFIMAAKMLYYNFKDKITQMREEALQKKKGNSQRLNNKKDANGPANSKSKCC</sequence>
<dbReference type="SMART" id="SM00175">
    <property type="entry name" value="RAB"/>
    <property type="match status" value="1"/>
</dbReference>
<dbReference type="Proteomes" id="UP000039865">
    <property type="component" value="Unassembled WGS sequence"/>
</dbReference>
<dbReference type="PROSITE" id="PS51421">
    <property type="entry name" value="RAS"/>
    <property type="match status" value="1"/>
</dbReference>
<dbReference type="FunFam" id="3.40.50.300:FF:000586">
    <property type="entry name" value="Rab family GTPase"/>
    <property type="match status" value="1"/>
</dbReference>
<dbReference type="PANTHER" id="PTHR47979">
    <property type="entry name" value="DRAB11-RELATED"/>
    <property type="match status" value="1"/>
</dbReference>
<dbReference type="GO" id="GO:0003924">
    <property type="term" value="F:GTPase activity"/>
    <property type="evidence" value="ECO:0007669"/>
    <property type="project" value="InterPro"/>
</dbReference>
<feature type="region of interest" description="Disordered" evidence="5">
    <location>
        <begin position="206"/>
        <end position="233"/>
    </location>
</feature>
<keyword evidence="7" id="KW-1185">Reference proteome</keyword>
<dbReference type="Gene3D" id="3.40.50.300">
    <property type="entry name" value="P-loop containing nucleotide triphosphate hydrolases"/>
    <property type="match status" value="1"/>
</dbReference>
<gene>
    <name evidence="6" type="primary">Contig4439.g4737</name>
    <name evidence="6" type="ORF">STYLEM_3521</name>
</gene>
<name>A0A077ZXA0_STYLE</name>
<dbReference type="CDD" id="cd00154">
    <property type="entry name" value="Rab"/>
    <property type="match status" value="1"/>
</dbReference>
<evidence type="ECO:0000256" key="5">
    <source>
        <dbReference type="SAM" id="MobiDB-lite"/>
    </source>
</evidence>
<dbReference type="InterPro" id="IPR050209">
    <property type="entry name" value="Rab_GTPases_membrane_traffic"/>
</dbReference>
<dbReference type="PRINTS" id="PR00449">
    <property type="entry name" value="RASTRNSFRMNG"/>
</dbReference>
<protein>
    <submittedName>
        <fullName evidence="6">Rab gtpase 2b</fullName>
    </submittedName>
</protein>
<dbReference type="InterPro" id="IPR027417">
    <property type="entry name" value="P-loop_NTPase"/>
</dbReference>
<dbReference type="NCBIfam" id="TIGR00231">
    <property type="entry name" value="small_GTP"/>
    <property type="match status" value="1"/>
</dbReference>
<dbReference type="InParanoid" id="A0A077ZXA0"/>
<accession>A0A077ZXA0</accession>
<evidence type="ECO:0000256" key="4">
    <source>
        <dbReference type="ARBA" id="ARBA00023136"/>
    </source>
</evidence>
<dbReference type="PROSITE" id="PS51419">
    <property type="entry name" value="RAB"/>
    <property type="match status" value="1"/>
</dbReference>
<evidence type="ECO:0000256" key="3">
    <source>
        <dbReference type="ARBA" id="ARBA00022741"/>
    </source>
</evidence>
<comment type="similarity">
    <text evidence="2">Belongs to the small GTPase superfamily. Rab family.</text>
</comment>